<dbReference type="EMBL" id="CACVBM020001157">
    <property type="protein sequence ID" value="CAA7035398.1"/>
    <property type="molecule type" value="Genomic_DNA"/>
</dbReference>
<evidence type="ECO:0000313" key="3">
    <source>
        <dbReference type="Proteomes" id="UP000467841"/>
    </source>
</evidence>
<reference evidence="2" key="1">
    <citation type="submission" date="2020-01" db="EMBL/GenBank/DDBJ databases">
        <authorList>
            <person name="Mishra B."/>
        </authorList>
    </citation>
    <scope>NUCLEOTIDE SEQUENCE [LARGE SCALE GENOMIC DNA]</scope>
</reference>
<evidence type="ECO:0000256" key="1">
    <source>
        <dbReference type="SAM" id="MobiDB-lite"/>
    </source>
</evidence>
<comment type="caution">
    <text evidence="2">The sequence shown here is derived from an EMBL/GenBank/DDBJ whole genome shotgun (WGS) entry which is preliminary data.</text>
</comment>
<gene>
    <name evidence="2" type="ORF">MERR_LOCUS22633</name>
</gene>
<sequence length="120" mass="14159">MQFELRRLSYCVSMVDWIDLCDDDNKSWDLDYNSDSSSFEWDLDYDDDTCGEDHGHAVGEILSDHHDHDEVDSVHDDTSAEDTSEYEDVDWDHDDTYSETFSDVYDYDDVEALHEYFSNK</sequence>
<accession>A0A6D2JDK7</accession>
<dbReference type="Proteomes" id="UP000467841">
    <property type="component" value="Unassembled WGS sequence"/>
</dbReference>
<feature type="compositionally biased region" description="Basic and acidic residues" evidence="1">
    <location>
        <begin position="65"/>
        <end position="78"/>
    </location>
</feature>
<feature type="region of interest" description="Disordered" evidence="1">
    <location>
        <begin position="65"/>
        <end position="91"/>
    </location>
</feature>
<proteinExistence type="predicted"/>
<protein>
    <submittedName>
        <fullName evidence="2">Uncharacterized protein</fullName>
    </submittedName>
</protein>
<dbReference type="AlphaFoldDB" id="A0A6D2JDK7"/>
<keyword evidence="3" id="KW-1185">Reference proteome</keyword>
<evidence type="ECO:0000313" key="2">
    <source>
        <dbReference type="EMBL" id="CAA7035398.1"/>
    </source>
</evidence>
<feature type="compositionally biased region" description="Acidic residues" evidence="1">
    <location>
        <begin position="79"/>
        <end position="91"/>
    </location>
</feature>
<name>A0A6D2JDK7_9BRAS</name>
<organism evidence="2 3">
    <name type="scientific">Microthlaspi erraticum</name>
    <dbReference type="NCBI Taxonomy" id="1685480"/>
    <lineage>
        <taxon>Eukaryota</taxon>
        <taxon>Viridiplantae</taxon>
        <taxon>Streptophyta</taxon>
        <taxon>Embryophyta</taxon>
        <taxon>Tracheophyta</taxon>
        <taxon>Spermatophyta</taxon>
        <taxon>Magnoliopsida</taxon>
        <taxon>eudicotyledons</taxon>
        <taxon>Gunneridae</taxon>
        <taxon>Pentapetalae</taxon>
        <taxon>rosids</taxon>
        <taxon>malvids</taxon>
        <taxon>Brassicales</taxon>
        <taxon>Brassicaceae</taxon>
        <taxon>Coluteocarpeae</taxon>
        <taxon>Microthlaspi</taxon>
    </lineage>
</organism>